<keyword evidence="3" id="KW-1185">Reference proteome</keyword>
<evidence type="ECO:0000313" key="2">
    <source>
        <dbReference type="EMBL" id="KAG8195053.1"/>
    </source>
</evidence>
<feature type="domain" description="MATH" evidence="1">
    <location>
        <begin position="9"/>
        <end position="104"/>
    </location>
</feature>
<dbReference type="AlphaFoldDB" id="A0AAV6VG43"/>
<dbReference type="CDD" id="cd00121">
    <property type="entry name" value="MATH"/>
    <property type="match status" value="1"/>
</dbReference>
<name>A0AAV6VG43_9ARAC</name>
<accession>A0AAV6VG43</accession>
<reference evidence="2 3" key="1">
    <citation type="journal article" date="2022" name="Nat. Ecol. Evol.">
        <title>A masculinizing supergene underlies an exaggerated male reproductive morph in a spider.</title>
        <authorList>
            <person name="Hendrickx F."/>
            <person name="De Corte Z."/>
            <person name="Sonet G."/>
            <person name="Van Belleghem S.M."/>
            <person name="Kostlbacher S."/>
            <person name="Vangestel C."/>
        </authorList>
    </citation>
    <scope>NUCLEOTIDE SEQUENCE [LARGE SCALE GENOMIC DNA]</scope>
    <source>
        <strain evidence="2">W744_W776</strain>
    </source>
</reference>
<dbReference type="EMBL" id="JAFNEN010000094">
    <property type="protein sequence ID" value="KAG8195053.1"/>
    <property type="molecule type" value="Genomic_DNA"/>
</dbReference>
<comment type="caution">
    <text evidence="2">The sequence shown here is derived from an EMBL/GenBank/DDBJ whole genome shotgun (WGS) entry which is preliminary data.</text>
</comment>
<evidence type="ECO:0000313" key="3">
    <source>
        <dbReference type="Proteomes" id="UP000827092"/>
    </source>
</evidence>
<proteinExistence type="predicted"/>
<dbReference type="SUPFAM" id="SSF49599">
    <property type="entry name" value="TRAF domain-like"/>
    <property type="match status" value="1"/>
</dbReference>
<dbReference type="InterPro" id="IPR002083">
    <property type="entry name" value="MATH/TRAF_dom"/>
</dbReference>
<dbReference type="Gene3D" id="2.60.210.10">
    <property type="entry name" value="Apoptosis, Tumor Necrosis Factor Receptor Associated Protein 2, Chain A"/>
    <property type="match status" value="1"/>
</dbReference>
<dbReference type="InterPro" id="IPR008974">
    <property type="entry name" value="TRAF-like"/>
</dbReference>
<sequence>MASWNREGGVTLIWVVENFDINFYGKLVSPVFQSKSLDRTKWIISIYPKGPNHDGDSISLVLTRCCARNQEDHNKIILDCELAIIAEDGSSLVSMEIKKPWIHN</sequence>
<protein>
    <recommendedName>
        <fullName evidence="1">MATH domain-containing protein</fullName>
    </recommendedName>
</protein>
<dbReference type="PROSITE" id="PS50144">
    <property type="entry name" value="MATH"/>
    <property type="match status" value="1"/>
</dbReference>
<dbReference type="Proteomes" id="UP000827092">
    <property type="component" value="Unassembled WGS sequence"/>
</dbReference>
<gene>
    <name evidence="2" type="ORF">JTE90_029633</name>
</gene>
<organism evidence="2 3">
    <name type="scientific">Oedothorax gibbosus</name>
    <dbReference type="NCBI Taxonomy" id="931172"/>
    <lineage>
        <taxon>Eukaryota</taxon>
        <taxon>Metazoa</taxon>
        <taxon>Ecdysozoa</taxon>
        <taxon>Arthropoda</taxon>
        <taxon>Chelicerata</taxon>
        <taxon>Arachnida</taxon>
        <taxon>Araneae</taxon>
        <taxon>Araneomorphae</taxon>
        <taxon>Entelegynae</taxon>
        <taxon>Araneoidea</taxon>
        <taxon>Linyphiidae</taxon>
        <taxon>Erigoninae</taxon>
        <taxon>Oedothorax</taxon>
    </lineage>
</organism>
<evidence type="ECO:0000259" key="1">
    <source>
        <dbReference type="PROSITE" id="PS50144"/>
    </source>
</evidence>